<evidence type="ECO:0000256" key="7">
    <source>
        <dbReference type="ARBA" id="ARBA00022840"/>
    </source>
</evidence>
<comment type="caution">
    <text evidence="22">The sequence shown here is derived from an EMBL/GenBank/DDBJ whole genome shotgun (WGS) entry which is preliminary data.</text>
</comment>
<dbReference type="InterPro" id="IPR030677">
    <property type="entry name" value="Nnr"/>
</dbReference>
<dbReference type="InterPro" id="IPR029056">
    <property type="entry name" value="Ribokinase-like"/>
</dbReference>
<keyword evidence="13" id="KW-0511">Multifunctional enzyme</keyword>
<dbReference type="GO" id="GO:0052856">
    <property type="term" value="F:NAD(P)HX epimerase activity"/>
    <property type="evidence" value="ECO:0007669"/>
    <property type="project" value="UniProtKB-UniRule"/>
</dbReference>
<dbReference type="InterPro" id="IPR017953">
    <property type="entry name" value="Carbohydrate_kinase_pred_CS"/>
</dbReference>
<comment type="function">
    <text evidence="18">Catalyzes the epimerization of the S- and R-forms of NAD(P)HX, a damaged form of NAD(P)H that is a result of enzymatic or heat-dependent hydration. This is a prerequisite for the S-specific NAD(P)H-hydrate dehydratase to allow the repair of both epimers of NAD(P)HX.</text>
</comment>
<dbReference type="SUPFAM" id="SSF53613">
    <property type="entry name" value="Ribokinase-like"/>
    <property type="match status" value="1"/>
</dbReference>
<dbReference type="PANTHER" id="PTHR12592:SF0">
    <property type="entry name" value="ATP-DEPENDENT (S)-NAD(P)H-HYDRATE DEHYDRATASE"/>
    <property type="match status" value="1"/>
</dbReference>
<sequence>MKILTAQQTRDADAYTIQHEPIPSIDLMERASTVFTDWFCEQFPMRHQMVHVFCGTGNNGGDGLAVARMLHARKYDLQLSICRFSETGSEDFRENLERLRSLRDIEIREIREDDPLPALEGTAIVIDAIFGSGLNRPVSGYWARLFEHINESGAAIASIDIPSGLFADEASKGAYIQADRTLTFELPKLAFLFPENQNAVGNWTHRSIGLAPDFLEKVETDNYYIDREMVAGLFRKREKFDHKGTFGHALLVAGSYGKVGAAILSARAALRSGLGLLTIHAPRCAYEILQISIPEAMVSIDRHRHYISEWPQLDSYDTVGIGPGIGQGQMTKEAILPLIESAEMPIVLDADGLNILSKNPDYFGKLPANSILTPHPKEFERLFGPTENNFERNQLQRDMAARYGIIIVLKGAHTCIALPDGNCYFNSTGNPGMATGGSGDVLTGILTGLLAQQYSAQSAAILGVYLHGLAGDMAVKKLESHALVSGDLIKFLGKAFLSLHADRT</sequence>
<evidence type="ECO:0000256" key="1">
    <source>
        <dbReference type="ARBA" id="ARBA00000013"/>
    </source>
</evidence>
<evidence type="ECO:0000256" key="5">
    <source>
        <dbReference type="ARBA" id="ARBA00022723"/>
    </source>
</evidence>
<keyword evidence="9 18" id="KW-0630">Potassium</keyword>
<dbReference type="GO" id="GO:0052855">
    <property type="term" value="F:ADP-dependent NAD(P)H-hydrate dehydratase activity"/>
    <property type="evidence" value="ECO:0007669"/>
    <property type="project" value="UniProtKB-UniRule"/>
</dbReference>
<feature type="domain" description="YjeF C-terminal" evidence="20">
    <location>
        <begin position="226"/>
        <end position="499"/>
    </location>
</feature>
<evidence type="ECO:0000256" key="9">
    <source>
        <dbReference type="ARBA" id="ARBA00022958"/>
    </source>
</evidence>
<evidence type="ECO:0000256" key="3">
    <source>
        <dbReference type="ARBA" id="ARBA00006001"/>
    </source>
</evidence>
<feature type="binding site" evidence="18">
    <location>
        <position position="163"/>
    </location>
    <ligand>
        <name>K(+)</name>
        <dbReference type="ChEBI" id="CHEBI:29103"/>
    </ligand>
</feature>
<feature type="binding site" evidence="17">
    <location>
        <position position="439"/>
    </location>
    <ligand>
        <name>AMP</name>
        <dbReference type="ChEBI" id="CHEBI:456215"/>
    </ligand>
</feature>
<feature type="binding site" evidence="17">
    <location>
        <position position="440"/>
    </location>
    <ligand>
        <name>(6S)-NADPHX</name>
        <dbReference type="ChEBI" id="CHEBI:64076"/>
    </ligand>
</feature>
<comment type="similarity">
    <text evidence="18">Belongs to the NnrE/AIBP family.</text>
</comment>
<comment type="catalytic activity">
    <reaction evidence="2 18 19">
        <text>(6R)-NADPHX = (6S)-NADPHX</text>
        <dbReference type="Rhea" id="RHEA:32227"/>
        <dbReference type="ChEBI" id="CHEBI:64076"/>
        <dbReference type="ChEBI" id="CHEBI:64077"/>
        <dbReference type="EC" id="5.1.99.6"/>
    </reaction>
</comment>
<dbReference type="Pfam" id="PF03853">
    <property type="entry name" value="YjeF_N"/>
    <property type="match status" value="1"/>
</dbReference>
<dbReference type="EC" id="4.2.1.136" evidence="19"/>
<keyword evidence="12 17" id="KW-0456">Lyase</keyword>
<evidence type="ECO:0000256" key="11">
    <source>
        <dbReference type="ARBA" id="ARBA00023235"/>
    </source>
</evidence>
<feature type="binding site" evidence="18">
    <location>
        <position position="127"/>
    </location>
    <ligand>
        <name>K(+)</name>
        <dbReference type="ChEBI" id="CHEBI:29103"/>
    </ligand>
</feature>
<keyword evidence="8 17" id="KW-0521">NADP</keyword>
<comment type="cofactor">
    <cofactor evidence="17">
        <name>Mg(2+)</name>
        <dbReference type="ChEBI" id="CHEBI:18420"/>
    </cofactor>
</comment>
<dbReference type="Gene3D" id="3.40.50.10260">
    <property type="entry name" value="YjeF N-terminal domain"/>
    <property type="match status" value="1"/>
</dbReference>
<comment type="similarity">
    <text evidence="17">Belongs to the NnrD/CARKD family.</text>
</comment>
<dbReference type="InterPro" id="IPR004443">
    <property type="entry name" value="YjeF_N_dom"/>
</dbReference>
<dbReference type="GO" id="GO:0046496">
    <property type="term" value="P:nicotinamide nucleotide metabolic process"/>
    <property type="evidence" value="ECO:0007669"/>
    <property type="project" value="UniProtKB-UniRule"/>
</dbReference>
<dbReference type="PANTHER" id="PTHR12592">
    <property type="entry name" value="ATP-DEPENDENT (S)-NAD(P)H-HYDRATE DEHYDRATASE FAMILY MEMBER"/>
    <property type="match status" value="1"/>
</dbReference>
<evidence type="ECO:0000256" key="15">
    <source>
        <dbReference type="ARBA" id="ARBA00048238"/>
    </source>
</evidence>
<dbReference type="GO" id="GO:0005524">
    <property type="term" value="F:ATP binding"/>
    <property type="evidence" value="ECO:0007669"/>
    <property type="project" value="UniProtKB-UniRule"/>
</dbReference>
<dbReference type="NCBIfam" id="TIGR00197">
    <property type="entry name" value="yjeF_nterm"/>
    <property type="match status" value="1"/>
</dbReference>
<accession>A0A2D0NBK0</accession>
<dbReference type="RefSeq" id="WP_099150964.1">
    <property type="nucleotide sequence ID" value="NZ_PDUD01000020.1"/>
</dbReference>
<comment type="similarity">
    <text evidence="3 19">In the N-terminal section; belongs to the NnrE/AIBP family.</text>
</comment>
<evidence type="ECO:0000313" key="22">
    <source>
        <dbReference type="EMBL" id="PHN05874.1"/>
    </source>
</evidence>
<keyword evidence="10 17" id="KW-0520">NAD</keyword>
<evidence type="ECO:0000256" key="12">
    <source>
        <dbReference type="ARBA" id="ARBA00023239"/>
    </source>
</evidence>
<proteinExistence type="inferred from homology"/>
<comment type="function">
    <text evidence="17">Catalyzes the dehydration of the S-form of NAD(P)HX at the expense of ADP, which is converted to AMP. Together with NAD(P)HX epimerase, which catalyzes the epimerization of the S- and R-forms, the enzyme allows the repair of both epimers of NAD(P)HX, a damaged form of NAD(P)H that is a result of enzymatic or heat-dependent hydration.</text>
</comment>
<dbReference type="InterPro" id="IPR036652">
    <property type="entry name" value="YjeF_N_dom_sf"/>
</dbReference>
<keyword evidence="23" id="KW-1185">Reference proteome</keyword>
<comment type="similarity">
    <text evidence="4 19">In the C-terminal section; belongs to the NnrD/CARKD family.</text>
</comment>
<feature type="binding site" evidence="18">
    <location>
        <begin position="58"/>
        <end position="62"/>
    </location>
    <ligand>
        <name>(6S)-NADPHX</name>
        <dbReference type="ChEBI" id="CHEBI:64076"/>
    </ligand>
</feature>
<dbReference type="PIRSF" id="PIRSF017184">
    <property type="entry name" value="Nnr"/>
    <property type="match status" value="1"/>
</dbReference>
<evidence type="ECO:0000256" key="8">
    <source>
        <dbReference type="ARBA" id="ARBA00022857"/>
    </source>
</evidence>
<evidence type="ECO:0000256" key="4">
    <source>
        <dbReference type="ARBA" id="ARBA00009524"/>
    </source>
</evidence>
<keyword evidence="11 18" id="KW-0413">Isomerase</keyword>
<evidence type="ECO:0000256" key="13">
    <source>
        <dbReference type="ARBA" id="ARBA00023268"/>
    </source>
</evidence>
<comment type="catalytic activity">
    <reaction evidence="15 17 19">
        <text>(6S)-NADHX + ADP = AMP + phosphate + NADH + H(+)</text>
        <dbReference type="Rhea" id="RHEA:32223"/>
        <dbReference type="ChEBI" id="CHEBI:15378"/>
        <dbReference type="ChEBI" id="CHEBI:43474"/>
        <dbReference type="ChEBI" id="CHEBI:57945"/>
        <dbReference type="ChEBI" id="CHEBI:64074"/>
        <dbReference type="ChEBI" id="CHEBI:456215"/>
        <dbReference type="ChEBI" id="CHEBI:456216"/>
        <dbReference type="EC" id="4.2.1.136"/>
    </reaction>
</comment>
<evidence type="ECO:0000256" key="16">
    <source>
        <dbReference type="ARBA" id="ARBA00049209"/>
    </source>
</evidence>
<dbReference type="HAMAP" id="MF_01966">
    <property type="entry name" value="NADHX_epimerase"/>
    <property type="match status" value="1"/>
</dbReference>
<dbReference type="OrthoDB" id="9806925at2"/>
<feature type="binding site" evidence="17">
    <location>
        <position position="261"/>
    </location>
    <ligand>
        <name>(6S)-NADPHX</name>
        <dbReference type="ChEBI" id="CHEBI:64076"/>
    </ligand>
</feature>
<dbReference type="Proteomes" id="UP000223913">
    <property type="component" value="Unassembled WGS sequence"/>
</dbReference>
<dbReference type="EMBL" id="PDUD01000020">
    <property type="protein sequence ID" value="PHN05874.1"/>
    <property type="molecule type" value="Genomic_DNA"/>
</dbReference>
<reference evidence="22 23" key="1">
    <citation type="submission" date="2017-10" db="EMBL/GenBank/DDBJ databases">
        <title>The draft genome sequence of Lewinella nigricans NBRC 102662.</title>
        <authorList>
            <person name="Wang K."/>
        </authorList>
    </citation>
    <scope>NUCLEOTIDE SEQUENCE [LARGE SCALE GENOMIC DNA]</scope>
    <source>
        <strain evidence="22 23">NBRC 102662</strain>
    </source>
</reference>
<evidence type="ECO:0000256" key="17">
    <source>
        <dbReference type="HAMAP-Rule" id="MF_01965"/>
    </source>
</evidence>
<comment type="catalytic activity">
    <reaction evidence="16 17 19">
        <text>(6S)-NADPHX + ADP = AMP + phosphate + NADPH + H(+)</text>
        <dbReference type="Rhea" id="RHEA:32235"/>
        <dbReference type="ChEBI" id="CHEBI:15378"/>
        <dbReference type="ChEBI" id="CHEBI:43474"/>
        <dbReference type="ChEBI" id="CHEBI:57783"/>
        <dbReference type="ChEBI" id="CHEBI:64076"/>
        <dbReference type="ChEBI" id="CHEBI:456215"/>
        <dbReference type="ChEBI" id="CHEBI:456216"/>
        <dbReference type="EC" id="4.2.1.136"/>
    </reaction>
</comment>
<evidence type="ECO:0000313" key="23">
    <source>
        <dbReference type="Proteomes" id="UP000223913"/>
    </source>
</evidence>
<keyword evidence="6 17" id="KW-0547">Nucleotide-binding</keyword>
<dbReference type="GO" id="GO:0046872">
    <property type="term" value="F:metal ion binding"/>
    <property type="evidence" value="ECO:0007669"/>
    <property type="project" value="UniProtKB-UniRule"/>
</dbReference>
<keyword evidence="7 17" id="KW-0067">ATP-binding</keyword>
<dbReference type="SUPFAM" id="SSF64153">
    <property type="entry name" value="YjeF N-terminal domain-like"/>
    <property type="match status" value="1"/>
</dbReference>
<dbReference type="Pfam" id="PF01256">
    <property type="entry name" value="Carb_kinase"/>
    <property type="match status" value="1"/>
</dbReference>
<evidence type="ECO:0000256" key="14">
    <source>
        <dbReference type="ARBA" id="ARBA00025153"/>
    </source>
</evidence>
<evidence type="ECO:0000259" key="20">
    <source>
        <dbReference type="PROSITE" id="PS51383"/>
    </source>
</evidence>
<comment type="subunit">
    <text evidence="17">Homotetramer.</text>
</comment>
<evidence type="ECO:0000256" key="19">
    <source>
        <dbReference type="PIRNR" id="PIRNR017184"/>
    </source>
</evidence>
<dbReference type="AlphaFoldDB" id="A0A2D0NBK0"/>
<feature type="binding site" evidence="18">
    <location>
        <position position="160"/>
    </location>
    <ligand>
        <name>(6S)-NADPHX</name>
        <dbReference type="ChEBI" id="CHEBI:64076"/>
    </ligand>
</feature>
<feature type="binding site" evidence="18">
    <location>
        <begin position="131"/>
        <end position="137"/>
    </location>
    <ligand>
        <name>(6S)-NADPHX</name>
        <dbReference type="ChEBI" id="CHEBI:64076"/>
    </ligand>
</feature>
<comment type="caution">
    <text evidence="18">Lacks conserved residue(s) required for the propagation of feature annotation.</text>
</comment>
<dbReference type="PROSITE" id="PS51383">
    <property type="entry name" value="YJEF_C_3"/>
    <property type="match status" value="1"/>
</dbReference>
<evidence type="ECO:0000259" key="21">
    <source>
        <dbReference type="PROSITE" id="PS51385"/>
    </source>
</evidence>
<feature type="binding site" evidence="17">
    <location>
        <position position="324"/>
    </location>
    <ligand>
        <name>(6S)-NADPHX</name>
        <dbReference type="ChEBI" id="CHEBI:64076"/>
    </ligand>
</feature>
<feature type="binding site" evidence="18">
    <location>
        <position position="59"/>
    </location>
    <ligand>
        <name>K(+)</name>
        <dbReference type="ChEBI" id="CHEBI:29103"/>
    </ligand>
</feature>
<dbReference type="PROSITE" id="PS51385">
    <property type="entry name" value="YJEF_N"/>
    <property type="match status" value="1"/>
</dbReference>
<dbReference type="HAMAP" id="MF_01965">
    <property type="entry name" value="NADHX_dehydratase"/>
    <property type="match status" value="1"/>
</dbReference>
<name>A0A2D0NBK0_FLAN2</name>
<evidence type="ECO:0000256" key="2">
    <source>
        <dbReference type="ARBA" id="ARBA00000909"/>
    </source>
</evidence>
<dbReference type="Gene3D" id="3.40.1190.20">
    <property type="match status" value="1"/>
</dbReference>
<dbReference type="NCBIfam" id="TIGR00196">
    <property type="entry name" value="yjeF_cterm"/>
    <property type="match status" value="1"/>
</dbReference>
<protein>
    <recommendedName>
        <fullName evidence="19">Bifunctional NAD(P)H-hydrate repair enzyme</fullName>
    </recommendedName>
    <alternativeName>
        <fullName evidence="19">Nicotinamide nucleotide repair protein</fullName>
    </alternativeName>
    <domain>
        <recommendedName>
            <fullName evidence="19">ADP-dependent (S)-NAD(P)H-hydrate dehydratase</fullName>
            <ecNumber evidence="19">4.2.1.136</ecNumber>
        </recommendedName>
        <alternativeName>
            <fullName evidence="19">ADP-dependent NAD(P)HX dehydratase</fullName>
        </alternativeName>
    </domain>
    <domain>
        <recommendedName>
            <fullName evidence="19">NAD(P)H-hydrate epimerase</fullName>
            <ecNumber evidence="19">5.1.99.6</ecNumber>
        </recommendedName>
    </domain>
</protein>
<gene>
    <name evidence="18" type="primary">nnrE</name>
    <name evidence="17" type="synonym">nnrD</name>
    <name evidence="22" type="ORF">CRP01_14415</name>
</gene>
<feature type="binding site" evidence="17">
    <location>
        <begin position="410"/>
        <end position="414"/>
    </location>
    <ligand>
        <name>AMP</name>
        <dbReference type="ChEBI" id="CHEBI:456215"/>
    </ligand>
</feature>
<comment type="cofactor">
    <cofactor evidence="18 19">
        <name>K(+)</name>
        <dbReference type="ChEBI" id="CHEBI:29103"/>
    </cofactor>
    <text evidence="18 19">Binds 1 potassium ion per subunit.</text>
</comment>
<evidence type="ECO:0000256" key="10">
    <source>
        <dbReference type="ARBA" id="ARBA00023027"/>
    </source>
</evidence>
<dbReference type="PROSITE" id="PS01050">
    <property type="entry name" value="YJEF_C_2"/>
    <property type="match status" value="1"/>
</dbReference>
<feature type="domain" description="YjeF N-terminal" evidence="21">
    <location>
        <begin position="9"/>
        <end position="216"/>
    </location>
</feature>
<feature type="binding site" evidence="17">
    <location>
        <position position="375"/>
    </location>
    <ligand>
        <name>(6S)-NADPHX</name>
        <dbReference type="ChEBI" id="CHEBI:64076"/>
    </ligand>
</feature>
<comment type="function">
    <text evidence="14 19">Bifunctional enzyme that catalyzes the epimerization of the S- and R-forms of NAD(P)HX and the dehydration of the S-form of NAD(P)HX at the expense of ADP, which is converted to AMP. This allows the repair of both epimers of NAD(P)HX, a damaged form of NAD(P)H that is a result of enzymatic or heat-dependent hydration.</text>
</comment>
<evidence type="ECO:0000256" key="6">
    <source>
        <dbReference type="ARBA" id="ARBA00022741"/>
    </source>
</evidence>
<dbReference type="InterPro" id="IPR000631">
    <property type="entry name" value="CARKD"/>
</dbReference>
<comment type="catalytic activity">
    <reaction evidence="1 18 19">
        <text>(6R)-NADHX = (6S)-NADHX</text>
        <dbReference type="Rhea" id="RHEA:32215"/>
        <dbReference type="ChEBI" id="CHEBI:64074"/>
        <dbReference type="ChEBI" id="CHEBI:64075"/>
        <dbReference type="EC" id="5.1.99.6"/>
    </reaction>
</comment>
<dbReference type="EC" id="5.1.99.6" evidence="19"/>
<keyword evidence="5 18" id="KW-0479">Metal-binding</keyword>
<dbReference type="CDD" id="cd01171">
    <property type="entry name" value="YXKO-related"/>
    <property type="match status" value="1"/>
</dbReference>
<evidence type="ECO:0000256" key="18">
    <source>
        <dbReference type="HAMAP-Rule" id="MF_01966"/>
    </source>
</evidence>
<organism evidence="22 23">
    <name type="scientific">Flavilitoribacter nigricans (strain ATCC 23147 / DSM 23189 / NBRC 102662 / NCIMB 1420 / SS-2)</name>
    <name type="common">Lewinella nigricans</name>
    <dbReference type="NCBI Taxonomy" id="1122177"/>
    <lineage>
        <taxon>Bacteria</taxon>
        <taxon>Pseudomonadati</taxon>
        <taxon>Bacteroidota</taxon>
        <taxon>Saprospiria</taxon>
        <taxon>Saprospirales</taxon>
        <taxon>Lewinellaceae</taxon>
        <taxon>Flavilitoribacter</taxon>
    </lineage>
</organism>
<dbReference type="GO" id="GO:0110051">
    <property type="term" value="P:metabolite repair"/>
    <property type="evidence" value="ECO:0007669"/>
    <property type="project" value="TreeGrafter"/>
</dbReference>